<dbReference type="InterPro" id="IPR039867">
    <property type="entry name" value="Furry/Tao3/Mor2"/>
</dbReference>
<dbReference type="EMBL" id="BLKM01001584">
    <property type="protein sequence ID" value="GFG40156.1"/>
    <property type="molecule type" value="Genomic_DNA"/>
</dbReference>
<accession>A0A6L2Q616</accession>
<dbReference type="InterPro" id="IPR025481">
    <property type="entry name" value="Cell_Morphogen_C"/>
</dbReference>
<dbReference type="InParanoid" id="A0A6L2Q616"/>
<dbReference type="InterPro" id="IPR016024">
    <property type="entry name" value="ARM-type_fold"/>
</dbReference>
<dbReference type="GO" id="GO:0030427">
    <property type="term" value="C:site of polarized growth"/>
    <property type="evidence" value="ECO:0007669"/>
    <property type="project" value="TreeGrafter"/>
</dbReference>
<dbReference type="Pfam" id="PF19421">
    <property type="entry name" value="Fry_C"/>
    <property type="match status" value="2"/>
</dbReference>
<comment type="caution">
    <text evidence="5">The sequence shown here is derived from an EMBL/GenBank/DDBJ whole genome shotgun (WGS) entry which is preliminary data.</text>
</comment>
<feature type="compositionally biased region" description="Polar residues" evidence="1">
    <location>
        <begin position="1211"/>
        <end position="1221"/>
    </location>
</feature>
<reference evidence="6" key="1">
    <citation type="submission" date="2020-01" db="EMBL/GenBank/DDBJ databases">
        <title>Draft genome sequence of the Termite Coptotermes fromosanus.</title>
        <authorList>
            <person name="Itakura S."/>
            <person name="Yosikawa Y."/>
            <person name="Umezawa K."/>
        </authorList>
    </citation>
    <scope>NUCLEOTIDE SEQUENCE [LARGE SCALE GENOMIC DNA]</scope>
</reference>
<evidence type="ECO:0000313" key="5">
    <source>
        <dbReference type="EMBL" id="GFG40156.1"/>
    </source>
</evidence>
<feature type="region of interest" description="Disordered" evidence="1">
    <location>
        <begin position="1381"/>
        <end position="1498"/>
    </location>
</feature>
<feature type="region of interest" description="Disordered" evidence="1">
    <location>
        <begin position="1258"/>
        <end position="1278"/>
    </location>
</feature>
<feature type="region of interest" description="Disordered" evidence="1">
    <location>
        <begin position="1325"/>
        <end position="1359"/>
    </location>
</feature>
<feature type="compositionally biased region" description="Basic and acidic residues" evidence="1">
    <location>
        <begin position="1470"/>
        <end position="1481"/>
    </location>
</feature>
<feature type="domain" description="Cell morphogenesis central region" evidence="3">
    <location>
        <begin position="265"/>
        <end position="349"/>
    </location>
</feature>
<dbReference type="Pfam" id="PF14225">
    <property type="entry name" value="MOR2-PAG1_C"/>
    <property type="match status" value="1"/>
</dbReference>
<feature type="compositionally biased region" description="Basic and acidic residues" evidence="1">
    <location>
        <begin position="396"/>
        <end position="414"/>
    </location>
</feature>
<feature type="compositionally biased region" description="Pro residues" evidence="1">
    <location>
        <begin position="1735"/>
        <end position="1747"/>
    </location>
</feature>
<dbReference type="GO" id="GO:0031175">
    <property type="term" value="P:neuron projection development"/>
    <property type="evidence" value="ECO:0007669"/>
    <property type="project" value="TreeGrafter"/>
</dbReference>
<protein>
    <recommendedName>
        <fullName evidence="7">Protein furry</fullName>
    </recommendedName>
</protein>
<feature type="domain" description="Cell morphogenesis central region" evidence="3">
    <location>
        <begin position="17"/>
        <end position="111"/>
    </location>
</feature>
<keyword evidence="6" id="KW-1185">Reference proteome</keyword>
<evidence type="ECO:0008006" key="7">
    <source>
        <dbReference type="Google" id="ProtNLM"/>
    </source>
</evidence>
<dbReference type="GO" id="GO:0005938">
    <property type="term" value="C:cell cortex"/>
    <property type="evidence" value="ECO:0007669"/>
    <property type="project" value="TreeGrafter"/>
</dbReference>
<evidence type="ECO:0000256" key="1">
    <source>
        <dbReference type="SAM" id="MobiDB-lite"/>
    </source>
</evidence>
<evidence type="ECO:0000259" key="3">
    <source>
        <dbReference type="Pfam" id="PF14228"/>
    </source>
</evidence>
<evidence type="ECO:0000259" key="4">
    <source>
        <dbReference type="Pfam" id="PF19421"/>
    </source>
</evidence>
<feature type="domain" description="Cell morphogenesis central region" evidence="3">
    <location>
        <begin position="514"/>
        <end position="575"/>
    </location>
</feature>
<feature type="compositionally biased region" description="Low complexity" evidence="1">
    <location>
        <begin position="1482"/>
        <end position="1497"/>
    </location>
</feature>
<feature type="region of interest" description="Disordered" evidence="1">
    <location>
        <begin position="1201"/>
        <end position="1221"/>
    </location>
</feature>
<dbReference type="FunCoup" id="A0A6L2Q616">
    <property type="interactions" value="1065"/>
</dbReference>
<organism evidence="5 6">
    <name type="scientific">Coptotermes formosanus</name>
    <name type="common">Formosan subterranean termite</name>
    <dbReference type="NCBI Taxonomy" id="36987"/>
    <lineage>
        <taxon>Eukaryota</taxon>
        <taxon>Metazoa</taxon>
        <taxon>Ecdysozoa</taxon>
        <taxon>Arthropoda</taxon>
        <taxon>Hexapoda</taxon>
        <taxon>Insecta</taxon>
        <taxon>Pterygota</taxon>
        <taxon>Neoptera</taxon>
        <taxon>Polyneoptera</taxon>
        <taxon>Dictyoptera</taxon>
        <taxon>Blattodea</taxon>
        <taxon>Blattoidea</taxon>
        <taxon>Termitoidae</taxon>
        <taxon>Rhinotermitidae</taxon>
        <taxon>Coptotermes</taxon>
    </lineage>
</organism>
<feature type="domain" description="Cell morphogenesis protein C-terminal" evidence="2">
    <location>
        <begin position="943"/>
        <end position="1195"/>
    </location>
</feature>
<evidence type="ECO:0000259" key="2">
    <source>
        <dbReference type="Pfam" id="PF14225"/>
    </source>
</evidence>
<dbReference type="OrthoDB" id="6287725at2759"/>
<dbReference type="PANTHER" id="PTHR12295">
    <property type="entry name" value="FURRY-RELATED"/>
    <property type="match status" value="1"/>
</dbReference>
<evidence type="ECO:0000313" key="6">
    <source>
        <dbReference type="Proteomes" id="UP000502823"/>
    </source>
</evidence>
<dbReference type="SUPFAM" id="SSF48371">
    <property type="entry name" value="ARM repeat"/>
    <property type="match status" value="1"/>
</dbReference>
<dbReference type="Proteomes" id="UP000502823">
    <property type="component" value="Unassembled WGS sequence"/>
</dbReference>
<feature type="region of interest" description="Disordered" evidence="1">
    <location>
        <begin position="1723"/>
        <end position="1747"/>
    </location>
</feature>
<dbReference type="PANTHER" id="PTHR12295:SF30">
    <property type="entry name" value="PROTEIN FURRY"/>
    <property type="match status" value="1"/>
</dbReference>
<sequence length="1862" mass="204895">MLIVSSHYCGNVLQIYQLAREAVVLLLECNPDIGPLLDWVVDRCYTGTPDVADGCFLALATIFSAREYPCDHYTAVINVTLMNTGCPRTLVHETALQLLQVLDKRFFGAVGPLPAEGDAVVGTAYACSFAVLFSASLHLECSKLHSPFVARFCICVSGGDKGRGTLDLLLSTTYCRSQMYLSRQLAQLHPELTMPMFSEITHRFQTARPEVRQLLLQYLLPWLHNMELVDPNVPPANPLSYFQYYASELSRPGTRREGWGSAEATEMVLNNLFYITAKFSDEHPKETEELWSVLCSCWPNNLKVIIRYLLIISGMAPQELLPYAKRVVLYLARARSDRLLDEMMTELQTVETLNCLIERTETPPFYRLTSMRKASSHSDGPGGVAGQVDPNNRSEIGVEKGTIHTKRHSGEDSGRTGTSKSDSALRALAGSFAPPRTEKTRTASGPPMLSDDMCAPAVEPELPPAEEGCGQRTITVDKFDIPQPHPLPMPEYGGYFAPLTEYLPDSSQPISGFHRCNVAVMLLTDVVVDGVDLDWSIHVPLMLHILFLGLDHNRPLVHEHCKQLLLNLLLVLADHNDHLTVAQILLNCKTSQLGLGLTTPALPVLLHVFTETNPEFDSYLQGPVPTVVTTTTVTQQTNSSPAVAVSSAGEGSSVTLASPPVIITPEDSTVWTGPQPGPNMPIQDVIKSLILFLASRQNQPLWNYEDITAKVWSVRSVEQLDTFLQHVLRVFRDSLPHALISERWAQTALQLGLSCSSRHYAGRSLQVFRALRVPITSRMLSDILSRLVETVAEQGEDMQGYVTELLLTLEAAVDSLESDFRPLDFMKEIFKSTPNLNNKEPVGGTAVVGGKRSPGCGGGYVCSAGPLTQHLGQAGHTRSTSYSVSYCMRKASGSPAADNKELEARSGCSLNKYSTNLSRSRSAQSLKLLGDSATQDDKMTILAQLFWLSVSLLESDYEHEFLLALRLLSRVLHRLPLDRPDARDKVEKLQAQLKWTAFPGVHALLLKGCTSPNTYEPVVTLLSQFTPLLDLPVVDPSQSLAFPMNVVALLPYMLLNYEDANELCIRSAENIAQASTEKSKKLENLGTVMTLYSRRTFSKESFQWTKCVVKYLYDTYAHLSLNMLAFLVEVLEKGPTAVQLPVLSIIHCMLHYVDLASAAAQPINADLLRVIARYIEGVHYKEALKILKLVVTRSSTLVAPPTSVHPPHWETSATSPHPSFTDSEIFTKKELPGRTMDFTFDLSQTPVIGRRFLVKADEKGTNGGSAASPRRSMSLSPADNASIAGWKRPWMSQGRVRECLVNLLTTCGQRVGLPKSPSVIFSQSSDLMERQSSMASSTEEVSGPLNDLSGGSRRDEGTTEQFGVFKDFDFLEYESESVEGESTDNFNWGVRRRPLSDGETEREPSLRQLEESLSEKTPVLGKRKPRGVAEESSDDEIGSESPLDEVAVAPEFGGSSVGGSGVYPPSSLSLREHRTRHDSGTRSDTSGSSTGDLGDVTPCNASPNLSALMAFRPIMRDDTEEVWRLQIQSLLNQIPGSPVELFQLLHRLIKDVSSKTVSLTQEACQYLSGSSAVTSSQGTALLGSRLLVVTELLSSQTEPPHVWISSNAVSSPRLTEALRFGMLEIQEHWETFLDRKDHVAECVDAVKTTVKLNLLGESQSELSNEELILDLGRALYKLHFQLLLLIEASNKMVAALTTVAHSNHLQDVSAEVAAVKANLTRVVEEGEDSDHGTPTPTPSPAPTPVPPGCEEVETALMELVKAEKWASALRHARHNRGAFASDVSPCGAEEDDITGILNVFCKHLAHDKSDVFVVTRTQQDMADVFTRLMESLFQVLGAVNSLDSQVREQREHNDPSLRKTEC</sequence>
<dbReference type="InterPro" id="IPR029473">
    <property type="entry name" value="MOR2-PAG1_mid"/>
</dbReference>
<feature type="compositionally biased region" description="Polar residues" evidence="1">
    <location>
        <begin position="1325"/>
        <end position="1340"/>
    </location>
</feature>
<gene>
    <name evidence="5" type="ORF">Cfor_02279</name>
</gene>
<feature type="domain" description="Cell morphogenesis central region" evidence="3">
    <location>
        <begin position="686"/>
        <end position="785"/>
    </location>
</feature>
<dbReference type="Pfam" id="PF14228">
    <property type="entry name" value="MOR2-PAG1_mid"/>
    <property type="match status" value="4"/>
</dbReference>
<feature type="domain" description="Protein furry C-terminal" evidence="4">
    <location>
        <begin position="1497"/>
        <end position="1836"/>
    </location>
</feature>
<dbReference type="InterPro" id="IPR045842">
    <property type="entry name" value="Fry_C"/>
</dbReference>
<dbReference type="GO" id="GO:0000902">
    <property type="term" value="P:cell morphogenesis"/>
    <property type="evidence" value="ECO:0007669"/>
    <property type="project" value="InterPro"/>
</dbReference>
<proteinExistence type="predicted"/>
<feature type="region of interest" description="Disordered" evidence="1">
    <location>
        <begin position="372"/>
        <end position="449"/>
    </location>
</feature>
<name>A0A6L2Q616_COPFO</name>
<feature type="compositionally biased region" description="Basic and acidic residues" evidence="1">
    <location>
        <begin position="1394"/>
        <end position="1414"/>
    </location>
</feature>
<feature type="domain" description="Protein furry C-terminal" evidence="4">
    <location>
        <begin position="1228"/>
        <end position="1441"/>
    </location>
</feature>